<evidence type="ECO:0000313" key="2">
    <source>
        <dbReference type="Proteomes" id="UP000654482"/>
    </source>
</evidence>
<sequence>MYGITLEEIALYEVVGKSTCIDNIVIVPAFYEIAIKQTERDRAFNFSLGKYMSKNGYSFSDICPEFHKFSKPHSRFKTVIQCDAIWVRAKIAGVYQFEPPRGLCWRYELLNIPFLAVILDESKRLLSIHPFACVEEDLKAGLEFYPVTPSKWRLKISNVFWKVLLMSQKLVDFMDFVLGDDYDDYSSVVMGSDFVAGHWNNEFHLCECIYS</sequence>
<dbReference type="RefSeq" id="WP_194031283.1">
    <property type="nucleotide sequence ID" value="NZ_JADEWZ010000040.1"/>
</dbReference>
<organism evidence="1 2">
    <name type="scientific">Lusitaniella coriacea LEGE 07157</name>
    <dbReference type="NCBI Taxonomy" id="945747"/>
    <lineage>
        <taxon>Bacteria</taxon>
        <taxon>Bacillati</taxon>
        <taxon>Cyanobacteriota</taxon>
        <taxon>Cyanophyceae</taxon>
        <taxon>Spirulinales</taxon>
        <taxon>Lusitaniellaceae</taxon>
        <taxon>Lusitaniella</taxon>
    </lineage>
</organism>
<reference evidence="1" key="1">
    <citation type="submission" date="2020-10" db="EMBL/GenBank/DDBJ databases">
        <authorList>
            <person name="Castelo-Branco R."/>
            <person name="Eusebio N."/>
            <person name="Adriana R."/>
            <person name="Vieira A."/>
            <person name="Brugerolle De Fraissinette N."/>
            <person name="Rezende De Castro R."/>
            <person name="Schneider M.P."/>
            <person name="Vasconcelos V."/>
            <person name="Leao P.N."/>
        </authorList>
    </citation>
    <scope>NUCLEOTIDE SEQUENCE</scope>
    <source>
        <strain evidence="1">LEGE 07157</strain>
    </source>
</reference>
<proteinExistence type="predicted"/>
<dbReference type="AlphaFoldDB" id="A0A8J7JDC8"/>
<gene>
    <name evidence="1" type="ORF">IQ249_20075</name>
</gene>
<name>A0A8J7JDC8_9CYAN</name>
<protein>
    <submittedName>
        <fullName evidence="1">Uncharacterized protein</fullName>
    </submittedName>
</protein>
<dbReference type="Proteomes" id="UP000654482">
    <property type="component" value="Unassembled WGS sequence"/>
</dbReference>
<accession>A0A8J7JDC8</accession>
<comment type="caution">
    <text evidence="1">The sequence shown here is derived from an EMBL/GenBank/DDBJ whole genome shotgun (WGS) entry which is preliminary data.</text>
</comment>
<dbReference type="EMBL" id="JADEWZ010000040">
    <property type="protein sequence ID" value="MBE9118195.1"/>
    <property type="molecule type" value="Genomic_DNA"/>
</dbReference>
<keyword evidence="2" id="KW-1185">Reference proteome</keyword>
<evidence type="ECO:0000313" key="1">
    <source>
        <dbReference type="EMBL" id="MBE9118195.1"/>
    </source>
</evidence>